<keyword evidence="2" id="KW-1185">Reference proteome</keyword>
<feature type="non-terminal residue" evidence="1">
    <location>
        <position position="1"/>
    </location>
</feature>
<protein>
    <submittedName>
        <fullName evidence="1">Uncharacterized protein</fullName>
    </submittedName>
</protein>
<evidence type="ECO:0000313" key="2">
    <source>
        <dbReference type="Proteomes" id="UP001529510"/>
    </source>
</evidence>
<proteinExistence type="predicted"/>
<reference evidence="1 2" key="1">
    <citation type="submission" date="2024-05" db="EMBL/GenBank/DDBJ databases">
        <title>Genome sequencing and assembly of Indian major carp, Cirrhinus mrigala (Hamilton, 1822).</title>
        <authorList>
            <person name="Mohindra V."/>
            <person name="Chowdhury L.M."/>
            <person name="Lal K."/>
            <person name="Jena J.K."/>
        </authorList>
    </citation>
    <scope>NUCLEOTIDE SEQUENCE [LARGE SCALE GENOMIC DNA]</scope>
    <source>
        <strain evidence="1">CM1030</strain>
        <tissue evidence="1">Blood</tissue>
    </source>
</reference>
<dbReference type="Proteomes" id="UP001529510">
    <property type="component" value="Unassembled WGS sequence"/>
</dbReference>
<accession>A0ABD0PRH7</accession>
<gene>
    <name evidence="1" type="ORF">M9458_028712</name>
</gene>
<feature type="non-terminal residue" evidence="1">
    <location>
        <position position="53"/>
    </location>
</feature>
<sequence>SVDRRAHVSERGAVCVSQSVTRTLEGHRHPEEILLLSCVLPGETARRFLLTPG</sequence>
<evidence type="ECO:0000313" key="1">
    <source>
        <dbReference type="EMBL" id="KAL0176382.1"/>
    </source>
</evidence>
<comment type="caution">
    <text evidence="1">The sequence shown here is derived from an EMBL/GenBank/DDBJ whole genome shotgun (WGS) entry which is preliminary data.</text>
</comment>
<dbReference type="AlphaFoldDB" id="A0ABD0PRH7"/>
<dbReference type="EMBL" id="JAMKFB020000014">
    <property type="protein sequence ID" value="KAL0176382.1"/>
    <property type="molecule type" value="Genomic_DNA"/>
</dbReference>
<organism evidence="1 2">
    <name type="scientific">Cirrhinus mrigala</name>
    <name type="common">Mrigala</name>
    <dbReference type="NCBI Taxonomy" id="683832"/>
    <lineage>
        <taxon>Eukaryota</taxon>
        <taxon>Metazoa</taxon>
        <taxon>Chordata</taxon>
        <taxon>Craniata</taxon>
        <taxon>Vertebrata</taxon>
        <taxon>Euteleostomi</taxon>
        <taxon>Actinopterygii</taxon>
        <taxon>Neopterygii</taxon>
        <taxon>Teleostei</taxon>
        <taxon>Ostariophysi</taxon>
        <taxon>Cypriniformes</taxon>
        <taxon>Cyprinidae</taxon>
        <taxon>Labeoninae</taxon>
        <taxon>Labeonini</taxon>
        <taxon>Cirrhinus</taxon>
    </lineage>
</organism>
<name>A0ABD0PRH7_CIRMR</name>